<feature type="coiled-coil region" evidence="1">
    <location>
        <begin position="855"/>
        <end position="882"/>
    </location>
</feature>
<dbReference type="EMBL" id="CCKQ01002630">
    <property type="protein sequence ID" value="CDW73739.1"/>
    <property type="molecule type" value="Genomic_DNA"/>
</dbReference>
<evidence type="ECO:0000313" key="4">
    <source>
        <dbReference type="Proteomes" id="UP000039865"/>
    </source>
</evidence>
<evidence type="ECO:0000256" key="1">
    <source>
        <dbReference type="SAM" id="Coils"/>
    </source>
</evidence>
<protein>
    <submittedName>
        <fullName evidence="3">Uncharacterized protein</fullName>
    </submittedName>
</protein>
<proteinExistence type="predicted"/>
<organism evidence="3 4">
    <name type="scientific">Stylonychia lemnae</name>
    <name type="common">Ciliate</name>
    <dbReference type="NCBI Taxonomy" id="5949"/>
    <lineage>
        <taxon>Eukaryota</taxon>
        <taxon>Sar</taxon>
        <taxon>Alveolata</taxon>
        <taxon>Ciliophora</taxon>
        <taxon>Intramacronucleata</taxon>
        <taxon>Spirotrichea</taxon>
        <taxon>Stichotrichia</taxon>
        <taxon>Sporadotrichida</taxon>
        <taxon>Oxytrichidae</taxon>
        <taxon>Stylonychinae</taxon>
        <taxon>Stylonychia</taxon>
    </lineage>
</organism>
<feature type="region of interest" description="Disordered" evidence="2">
    <location>
        <begin position="318"/>
        <end position="353"/>
    </location>
</feature>
<feature type="compositionally biased region" description="Low complexity" evidence="2">
    <location>
        <begin position="327"/>
        <end position="338"/>
    </location>
</feature>
<name>A0A077ZV26_STYLE</name>
<gene>
    <name evidence="3" type="primary">Contig10213.g10907</name>
    <name evidence="3" type="ORF">STYLEM_2726</name>
</gene>
<reference evidence="3 4" key="1">
    <citation type="submission" date="2014-06" db="EMBL/GenBank/DDBJ databases">
        <authorList>
            <person name="Swart Estienne"/>
        </authorList>
    </citation>
    <scope>NUCLEOTIDE SEQUENCE [LARGE SCALE GENOMIC DNA]</scope>
    <source>
        <strain evidence="3 4">130c</strain>
    </source>
</reference>
<keyword evidence="1" id="KW-0175">Coiled coil</keyword>
<feature type="region of interest" description="Disordered" evidence="2">
    <location>
        <begin position="270"/>
        <end position="290"/>
    </location>
</feature>
<feature type="region of interest" description="Disordered" evidence="2">
    <location>
        <begin position="217"/>
        <end position="245"/>
    </location>
</feature>
<feature type="coiled-coil region" evidence="1">
    <location>
        <begin position="802"/>
        <end position="829"/>
    </location>
</feature>
<accession>A0A077ZV26</accession>
<dbReference type="InParanoid" id="A0A077ZV26"/>
<feature type="compositionally biased region" description="Low complexity" evidence="2">
    <location>
        <begin position="393"/>
        <end position="406"/>
    </location>
</feature>
<sequence length="1054" mass="123832">MQLPSQDPLFQTREALLRRIQEELRDEPCVSRQHYQGNTFSGSDHQSIVSASIHNLNERFNNKEPNLWSVDSNLNLLEDSIKFNNSLKELDNIKYKNAGQANLINDVSNLQQSKDSGNVITSYKENNYKRNSLEDDKLKENDGETEYLMDLKLLQSHQELEKMLSLKRKDLIQQRNGHNALFKTAQFQQNHNQVLGEATNTQVISETSSNKIIEFKSPSQKDVKRGSSFNRYSSMKEKENDEYDESPYQALPQMEQQPNQDYRSFLNQELESSHPLSEQSMTQSETVSQQSRKFVISYSRANKKDSVKVIQQEDYTHLNETQPHSVSSKNQNTSQQKSQNEDSMSQQKTLNRQKESYATVQNLNPPLQVKMIQAPKKSVSRYDQSNQSHSRLTSNNISKNTNINDDTPFFIKSGQTSYRTQDNQVPQQQRARNNNRKSNITPSTTAILSKNNLFQQDILSQSSIYDKTDDDINGSISNIINHMEIIPDEDTVKAEELVLQLHKYIKQKQQVPPELKSQLQVFQEKLQSMLKQSENKKYAKQLPIKVKEATNKQASSIKKQISSKGRNQSTLDVPEFISKTQNLQALNDFLIYSEDLKKFCQNITAKKLQSYSAQINPQKLEVNMGLSYLLLFSNFDNQSIKLTVDKKQLLDRNWNQVQKYFSNHGRVIQQLRLIQQYLDQGRIPAQQLDTIRAQVFSKSLNDDLNIQFATFSPRSQKKVQLQTKAEKGISDVGFDLLLLMRAILKYSEFVQQNTESNIGQKYKRSKSVNQRKDEFPESKVMYSSILKSEESQQQKREKLSTIVEQNTHMENSLERIQRLEKQRKALLSKTPKPIKFTAQFDPVKLEINSKIYNDNLNFERQADKQRKEIEQTRRMIAQMKGKEKQIKWNLLRKQKIEQKIVEKRDIQEYIEYQQELRLKFVEFIADRIRKEKKYINEMKKQIVEDNRFVKIKEDAEYKLKLIDEFKKTIEDYEWNEYIRKYIQEKESKTKHTDFMESLEGEKFYKQQIYAAQKLIENEERMFEKKQSINYEHQKVLREQQQALHDLEIMAKFAI</sequence>
<dbReference type="Proteomes" id="UP000039865">
    <property type="component" value="Unassembled WGS sequence"/>
</dbReference>
<feature type="compositionally biased region" description="Polar residues" evidence="2">
    <location>
        <begin position="413"/>
        <end position="442"/>
    </location>
</feature>
<dbReference type="AlphaFoldDB" id="A0A077ZV26"/>
<evidence type="ECO:0000256" key="2">
    <source>
        <dbReference type="SAM" id="MobiDB-lite"/>
    </source>
</evidence>
<feature type="region of interest" description="Disordered" evidence="2">
    <location>
        <begin position="375"/>
        <end position="442"/>
    </location>
</feature>
<feature type="compositionally biased region" description="Polar residues" evidence="2">
    <location>
        <begin position="341"/>
        <end position="353"/>
    </location>
</feature>
<feature type="compositionally biased region" description="Polar residues" evidence="2">
    <location>
        <begin position="381"/>
        <end position="392"/>
    </location>
</feature>
<keyword evidence="4" id="KW-1185">Reference proteome</keyword>
<evidence type="ECO:0000313" key="3">
    <source>
        <dbReference type="EMBL" id="CDW73739.1"/>
    </source>
</evidence>